<feature type="transmembrane region" description="Helical" evidence="1">
    <location>
        <begin position="30"/>
        <end position="54"/>
    </location>
</feature>
<dbReference type="EMBL" id="JACHXS010000012">
    <property type="protein sequence ID" value="MBB3224440.1"/>
    <property type="molecule type" value="Genomic_DNA"/>
</dbReference>
<dbReference type="InterPro" id="IPR046586">
    <property type="entry name" value="DUF6644"/>
</dbReference>
<dbReference type="Proteomes" id="UP000298763">
    <property type="component" value="Chromosome"/>
</dbReference>
<reference evidence="3 6" key="2">
    <citation type="submission" date="2020-08" db="EMBL/GenBank/DDBJ databases">
        <title>Genomic Encyclopedia of Type Strains, Phase III (KMG-III): the genomes of soil and plant-associated and newly described type strains.</title>
        <authorList>
            <person name="Whitman W."/>
        </authorList>
    </citation>
    <scope>NUCLEOTIDE SEQUENCE [LARGE SCALE GENOMIC DNA]</scope>
    <source>
        <strain evidence="3 6">CECT 7753</strain>
    </source>
</reference>
<keyword evidence="1" id="KW-0812">Transmembrane</keyword>
<dbReference type="Pfam" id="PF20349">
    <property type="entry name" value="DUF6644"/>
    <property type="match status" value="1"/>
</dbReference>
<dbReference type="Proteomes" id="UP000584325">
    <property type="component" value="Unassembled WGS sequence"/>
</dbReference>
<reference evidence="4 5" key="1">
    <citation type="submission" date="2019-05" db="EMBL/GenBank/DDBJ databases">
        <title>Draft Genome Sequences of Six Type Strains of the Genus Massilia.</title>
        <authorList>
            <person name="Miess H."/>
            <person name="Frediansyhah A."/>
            <person name="Gross H."/>
        </authorList>
    </citation>
    <scope>NUCLEOTIDE SEQUENCE [LARGE SCALE GENOMIC DNA]</scope>
    <source>
        <strain evidence="4 5">DSMZ 26121</strain>
    </source>
</reference>
<name>A0A4P8HNC1_9BURK</name>
<feature type="domain" description="DUF6644" evidence="2">
    <location>
        <begin position="37"/>
        <end position="167"/>
    </location>
</feature>
<keyword evidence="1" id="KW-0472">Membrane</keyword>
<protein>
    <recommendedName>
        <fullName evidence="2">DUF6644 domain-containing protein</fullName>
    </recommendedName>
</protein>
<evidence type="ECO:0000313" key="4">
    <source>
        <dbReference type="EMBL" id="QCP11203.1"/>
    </source>
</evidence>
<evidence type="ECO:0000313" key="3">
    <source>
        <dbReference type="EMBL" id="MBB3224440.1"/>
    </source>
</evidence>
<evidence type="ECO:0000313" key="6">
    <source>
        <dbReference type="Proteomes" id="UP000584325"/>
    </source>
</evidence>
<dbReference type="EMBL" id="CP040017">
    <property type="protein sequence ID" value="QCP11203.1"/>
    <property type="molecule type" value="Genomic_DNA"/>
</dbReference>
<accession>A0A4P8HNC1</accession>
<evidence type="ECO:0000259" key="2">
    <source>
        <dbReference type="Pfam" id="PF20349"/>
    </source>
</evidence>
<feature type="transmembrane region" description="Helical" evidence="1">
    <location>
        <begin position="74"/>
        <end position="94"/>
    </location>
</feature>
<sequence length="168" mass="17652">MADGWVTRQLAPSAEWLAATPVAVAMRDGVWLYPVVETVHIVGFAVLVGAVAMFDLRLLGCARRLPVDALAAHLLRWAVASLLLIVPAGLLLFASAPGDFLSNRTFGVKLALIALAGANALVFHLGVYRGVAGWNVAAPAPLPARGHALLSLLLWIGVIACGRLLAYT</sequence>
<gene>
    <name evidence="4" type="ORF">FCL38_12840</name>
    <name evidence="3" type="ORF">FHS02_005304</name>
</gene>
<feature type="transmembrane region" description="Helical" evidence="1">
    <location>
        <begin position="148"/>
        <end position="166"/>
    </location>
</feature>
<keyword evidence="5" id="KW-1185">Reference proteome</keyword>
<dbReference type="AlphaFoldDB" id="A0A4P8HNC1"/>
<evidence type="ECO:0000313" key="5">
    <source>
        <dbReference type="Proteomes" id="UP000298763"/>
    </source>
</evidence>
<evidence type="ECO:0000256" key="1">
    <source>
        <dbReference type="SAM" id="Phobius"/>
    </source>
</evidence>
<dbReference type="RefSeq" id="WP_137314066.1">
    <property type="nucleotide sequence ID" value="NZ_CP040017.1"/>
</dbReference>
<dbReference type="OrthoDB" id="3536934at2"/>
<feature type="transmembrane region" description="Helical" evidence="1">
    <location>
        <begin position="106"/>
        <end position="128"/>
    </location>
</feature>
<keyword evidence="1" id="KW-1133">Transmembrane helix</keyword>
<proteinExistence type="predicted"/>
<organism evidence="3 6">
    <name type="scientific">Pseudoduganella umbonata</name>
    <dbReference type="NCBI Taxonomy" id="864828"/>
    <lineage>
        <taxon>Bacteria</taxon>
        <taxon>Pseudomonadati</taxon>
        <taxon>Pseudomonadota</taxon>
        <taxon>Betaproteobacteria</taxon>
        <taxon>Burkholderiales</taxon>
        <taxon>Oxalobacteraceae</taxon>
        <taxon>Telluria group</taxon>
        <taxon>Pseudoduganella</taxon>
    </lineage>
</organism>